<organism evidence="6 7">
    <name type="scientific">Luteolibacter soli</name>
    <dbReference type="NCBI Taxonomy" id="3135280"/>
    <lineage>
        <taxon>Bacteria</taxon>
        <taxon>Pseudomonadati</taxon>
        <taxon>Verrucomicrobiota</taxon>
        <taxon>Verrucomicrobiia</taxon>
        <taxon>Verrucomicrobiales</taxon>
        <taxon>Verrucomicrobiaceae</taxon>
        <taxon>Luteolibacter</taxon>
    </lineage>
</organism>
<dbReference type="InterPro" id="IPR007197">
    <property type="entry name" value="rSAM"/>
</dbReference>
<evidence type="ECO:0000313" key="6">
    <source>
        <dbReference type="EMBL" id="MEK7953618.1"/>
    </source>
</evidence>
<protein>
    <submittedName>
        <fullName evidence="6">STM4011 family radical SAM protein</fullName>
    </submittedName>
</protein>
<evidence type="ECO:0000256" key="1">
    <source>
        <dbReference type="ARBA" id="ARBA00001966"/>
    </source>
</evidence>
<evidence type="ECO:0000256" key="3">
    <source>
        <dbReference type="ARBA" id="ARBA00022723"/>
    </source>
</evidence>
<evidence type="ECO:0000256" key="4">
    <source>
        <dbReference type="ARBA" id="ARBA00023004"/>
    </source>
</evidence>
<dbReference type="InterPro" id="IPR013785">
    <property type="entry name" value="Aldolase_TIM"/>
</dbReference>
<evidence type="ECO:0000256" key="2">
    <source>
        <dbReference type="ARBA" id="ARBA00022691"/>
    </source>
</evidence>
<comment type="cofactor">
    <cofactor evidence="1">
        <name>[4Fe-4S] cluster</name>
        <dbReference type="ChEBI" id="CHEBI:49883"/>
    </cofactor>
</comment>
<gene>
    <name evidence="6" type="ORF">WKV53_24090</name>
</gene>
<keyword evidence="3" id="KW-0479">Metal-binding</keyword>
<dbReference type="InterPro" id="IPR047771">
    <property type="entry name" value="Radical_SAM_STM4011-like"/>
</dbReference>
<keyword evidence="2" id="KW-0949">S-adenosyl-L-methionine</keyword>
<dbReference type="SFLD" id="SFLDS00029">
    <property type="entry name" value="Radical_SAM"/>
    <property type="match status" value="1"/>
</dbReference>
<accession>A0ABU9B1G5</accession>
<proteinExistence type="predicted"/>
<dbReference type="Proteomes" id="UP001371305">
    <property type="component" value="Unassembled WGS sequence"/>
</dbReference>
<reference evidence="6 7" key="1">
    <citation type="submission" date="2024-04" db="EMBL/GenBank/DDBJ databases">
        <title>Luteolibacter sp. isolated from soil.</title>
        <authorList>
            <person name="An J."/>
        </authorList>
    </citation>
    <scope>NUCLEOTIDE SEQUENCE [LARGE SCALE GENOMIC DNA]</scope>
    <source>
        <strain evidence="6 7">Y139</strain>
    </source>
</reference>
<keyword evidence="4" id="KW-0408">Iron</keyword>
<dbReference type="EMBL" id="JBBUKT010000012">
    <property type="protein sequence ID" value="MEK7953618.1"/>
    <property type="molecule type" value="Genomic_DNA"/>
</dbReference>
<dbReference type="CDD" id="cd01335">
    <property type="entry name" value="Radical_SAM"/>
    <property type="match status" value="1"/>
</dbReference>
<keyword evidence="5" id="KW-0411">Iron-sulfur</keyword>
<keyword evidence="7" id="KW-1185">Reference proteome</keyword>
<name>A0ABU9B1G5_9BACT</name>
<sequence length="292" mass="33335">MEDRWDILYRGPLSSCNYACGYCPFAKTRNTIAELRDDAEKLVRFIDWIECQAPREIGVLFTPWGEALIHRAYQQALLRLGSMPHVRRAAIQTNLAGNLKWLEDADRETLALWCTFHPTETKVEKFAAKIRQLRRLGIRHSVGTVGVKEHFPVITELRGLLPDDTYLWVNAIKKHPRYYGDEHVEFLSRIDPHFPVNLRNHLSQGKACRAGHTSFTVDGDGHARRCHFIDRSFGNIHDVDFAEKLRPRSCPNAVCRCHIGYANLAELKLDRIYGEGLLERIPASFNASAGSS</sequence>
<dbReference type="RefSeq" id="WP_341407383.1">
    <property type="nucleotide sequence ID" value="NZ_JBBUKT010000012.1"/>
</dbReference>
<comment type="caution">
    <text evidence="6">The sequence shown here is derived from an EMBL/GenBank/DDBJ whole genome shotgun (WGS) entry which is preliminary data.</text>
</comment>
<dbReference type="InterPro" id="IPR058240">
    <property type="entry name" value="rSAM_sf"/>
</dbReference>
<dbReference type="SUPFAM" id="SSF102114">
    <property type="entry name" value="Radical SAM enzymes"/>
    <property type="match status" value="1"/>
</dbReference>
<dbReference type="Gene3D" id="3.20.20.70">
    <property type="entry name" value="Aldolase class I"/>
    <property type="match status" value="1"/>
</dbReference>
<dbReference type="NCBIfam" id="NF038073">
    <property type="entry name" value="rSAM_STM4011"/>
    <property type="match status" value="1"/>
</dbReference>
<evidence type="ECO:0000256" key="5">
    <source>
        <dbReference type="ARBA" id="ARBA00023014"/>
    </source>
</evidence>
<evidence type="ECO:0000313" key="7">
    <source>
        <dbReference type="Proteomes" id="UP001371305"/>
    </source>
</evidence>